<evidence type="ECO:0000259" key="4">
    <source>
        <dbReference type="SMART" id="SM00703"/>
    </source>
</evidence>
<proteinExistence type="predicted"/>
<sequence>MVFVGSSDVSSLLVIVLISMSSVPGARSYDEHDLSMFRETIPGLHQWQHFQDGKGASMGALKEKVKKVSVSSRMERFLNDLSDGRAKSSSKNFLNSEMISSNFSLDPYDDNYNLSIKCSDALEAWFESLFQGKLWAIRMYDAWGKTDSGVLMGHFRSYGDFTGCKQLVADNVTGVKGGVIRGRYCRVMQEITSFHGKGVQLFEGVCIPDVCTWRDLKYILRKIFNDWDESMVDDDVKVNCLLEQYPGPERLAGIVLVYGTLLFLIAAGTTVDIWRERVKDANKESGESSTSAPDAAVGNSEATNDSVNTDQRKEILRGEEYLPLTASVSDRRKQLGMKMLICFSLKTNINKLLKVKKSTTPGNIDCLCGMRVITMLWIICVHTLFYSSQTATNVYDYVKEETRNIFFQVMATASVQCDTFFTMGGLVLAYTKMSILTNTNGRTNWPLFYLDRYLRLTPTLMLIFYIFAATFPFWTDSPIWTRVEIWDDRCTDTWWHTLLYINNFKRGCFPWTWYLAVDMQFYVISPIYVYLMYRKPIASFLLMGLTCIGSMILAGKYAYDHRLAPSIVFDVEGAGIP</sequence>
<dbReference type="Proteomes" id="UP000694888">
    <property type="component" value="Unplaced"/>
</dbReference>
<reference evidence="6" key="1">
    <citation type="submission" date="2025-08" db="UniProtKB">
        <authorList>
            <consortium name="RefSeq"/>
        </authorList>
    </citation>
    <scope>IDENTIFICATION</scope>
</reference>
<evidence type="ECO:0000256" key="2">
    <source>
        <dbReference type="SAM" id="Phobius"/>
    </source>
</evidence>
<dbReference type="GeneID" id="101845298"/>
<dbReference type="RefSeq" id="XP_035828430.1">
    <property type="nucleotide sequence ID" value="XM_035972537.1"/>
</dbReference>
<organism evidence="5 6">
    <name type="scientific">Aplysia californica</name>
    <name type="common">California sea hare</name>
    <dbReference type="NCBI Taxonomy" id="6500"/>
    <lineage>
        <taxon>Eukaryota</taxon>
        <taxon>Metazoa</taxon>
        <taxon>Spiralia</taxon>
        <taxon>Lophotrochozoa</taxon>
        <taxon>Mollusca</taxon>
        <taxon>Gastropoda</taxon>
        <taxon>Heterobranchia</taxon>
        <taxon>Euthyneura</taxon>
        <taxon>Tectipleura</taxon>
        <taxon>Aplysiida</taxon>
        <taxon>Aplysioidea</taxon>
        <taxon>Aplysiidae</taxon>
        <taxon>Aplysia</taxon>
    </lineage>
</organism>
<feature type="chain" id="PRO_5046450162" evidence="3">
    <location>
        <begin position="29"/>
        <end position="577"/>
    </location>
</feature>
<feature type="transmembrane region" description="Helical" evidence="2">
    <location>
        <begin position="251"/>
        <end position="274"/>
    </location>
</feature>
<feature type="domain" description="Nose resistant-to-fluoxetine protein N-terminal" evidence="4">
    <location>
        <begin position="115"/>
        <end position="239"/>
    </location>
</feature>
<evidence type="ECO:0000313" key="5">
    <source>
        <dbReference type="Proteomes" id="UP000694888"/>
    </source>
</evidence>
<evidence type="ECO:0000256" key="1">
    <source>
        <dbReference type="SAM" id="MobiDB-lite"/>
    </source>
</evidence>
<dbReference type="InterPro" id="IPR006621">
    <property type="entry name" value="Nose-resist-to-fluoxetine_N"/>
</dbReference>
<dbReference type="Pfam" id="PF20146">
    <property type="entry name" value="NRF"/>
    <property type="match status" value="1"/>
</dbReference>
<dbReference type="InterPro" id="IPR002656">
    <property type="entry name" value="Acyl_transf_3_dom"/>
</dbReference>
<feature type="transmembrane region" description="Helical" evidence="2">
    <location>
        <begin position="452"/>
        <end position="474"/>
    </location>
</feature>
<accession>A0ABM1W187</accession>
<dbReference type="InterPro" id="IPR052728">
    <property type="entry name" value="O2_lipid_transport_reg"/>
</dbReference>
<dbReference type="SMART" id="SM00703">
    <property type="entry name" value="NRF"/>
    <property type="match status" value="1"/>
</dbReference>
<feature type="transmembrane region" description="Helical" evidence="2">
    <location>
        <begin position="540"/>
        <end position="559"/>
    </location>
</feature>
<feature type="region of interest" description="Disordered" evidence="1">
    <location>
        <begin position="282"/>
        <end position="309"/>
    </location>
</feature>
<dbReference type="Pfam" id="PF01757">
    <property type="entry name" value="Acyl_transf_3"/>
    <property type="match status" value="1"/>
</dbReference>
<feature type="transmembrane region" description="Helical" evidence="2">
    <location>
        <begin position="364"/>
        <end position="385"/>
    </location>
</feature>
<keyword evidence="2" id="KW-1133">Transmembrane helix</keyword>
<feature type="transmembrane region" description="Helical" evidence="2">
    <location>
        <begin position="405"/>
        <end position="431"/>
    </location>
</feature>
<keyword evidence="2" id="KW-0812">Transmembrane</keyword>
<dbReference type="PANTHER" id="PTHR11161:SF12">
    <property type="entry name" value="ACYLTRANSFERASE 3 DOMAIN-CONTAINING PROTEIN-RELATED"/>
    <property type="match status" value="1"/>
</dbReference>
<feature type="compositionally biased region" description="Polar residues" evidence="1">
    <location>
        <begin position="300"/>
        <end position="309"/>
    </location>
</feature>
<name>A0ABM1W187_APLCA</name>
<evidence type="ECO:0000256" key="3">
    <source>
        <dbReference type="SAM" id="SignalP"/>
    </source>
</evidence>
<keyword evidence="5" id="KW-1185">Reference proteome</keyword>
<evidence type="ECO:0000313" key="6">
    <source>
        <dbReference type="RefSeq" id="XP_035828430.1"/>
    </source>
</evidence>
<feature type="transmembrane region" description="Helical" evidence="2">
    <location>
        <begin position="511"/>
        <end position="533"/>
    </location>
</feature>
<keyword evidence="3" id="KW-0732">Signal</keyword>
<feature type="signal peptide" evidence="3">
    <location>
        <begin position="1"/>
        <end position="28"/>
    </location>
</feature>
<keyword evidence="2" id="KW-0472">Membrane</keyword>
<gene>
    <name evidence="6" type="primary">LOC101845298</name>
</gene>
<protein>
    <submittedName>
        <fullName evidence="6">Nose resistant to fluoxetine protein 6 isoform X2</fullName>
    </submittedName>
</protein>
<dbReference type="PANTHER" id="PTHR11161">
    <property type="entry name" value="O-ACYLTRANSFERASE"/>
    <property type="match status" value="1"/>
</dbReference>